<dbReference type="EC" id="6.3.2.1" evidence="3"/>
<dbReference type="NCBIfam" id="TIGR00018">
    <property type="entry name" value="panC"/>
    <property type="match status" value="1"/>
</dbReference>
<evidence type="ECO:0000313" key="14">
    <source>
        <dbReference type="Proteomes" id="UP001195483"/>
    </source>
</evidence>
<dbReference type="GO" id="GO:0003755">
    <property type="term" value="F:peptidyl-prolyl cis-trans isomerase activity"/>
    <property type="evidence" value="ECO:0007669"/>
    <property type="project" value="InterPro"/>
</dbReference>
<dbReference type="Pfam" id="PF00160">
    <property type="entry name" value="Pro_isomerase"/>
    <property type="match status" value="1"/>
</dbReference>
<dbReference type="InterPro" id="IPR016024">
    <property type="entry name" value="ARM-type_fold"/>
</dbReference>
<feature type="domain" description="PPIase cyclophilin-type" evidence="12">
    <location>
        <begin position="1030"/>
        <end position="1147"/>
    </location>
</feature>
<dbReference type="InterPro" id="IPR002654">
    <property type="entry name" value="Glyco_trans_25"/>
</dbReference>
<dbReference type="PROSITE" id="PS00170">
    <property type="entry name" value="CSA_PPIASE_1"/>
    <property type="match status" value="1"/>
</dbReference>
<keyword evidence="5" id="KW-0436">Ligase</keyword>
<evidence type="ECO:0000256" key="3">
    <source>
        <dbReference type="ARBA" id="ARBA00012219"/>
    </source>
</evidence>
<dbReference type="InterPro" id="IPR020892">
    <property type="entry name" value="Cyclophilin-type_PPIase_CS"/>
</dbReference>
<evidence type="ECO:0000256" key="11">
    <source>
        <dbReference type="ARBA" id="ARBA00048258"/>
    </source>
</evidence>
<dbReference type="InterPro" id="IPR029000">
    <property type="entry name" value="Cyclophilin-like_dom_sf"/>
</dbReference>
<dbReference type="PANTHER" id="PTHR21299">
    <property type="entry name" value="CYTIDYLATE KINASE/PANTOATE-BETA-ALANINE LIGASE"/>
    <property type="match status" value="1"/>
</dbReference>
<dbReference type="SUPFAM" id="SSF52374">
    <property type="entry name" value="Nucleotidylyl transferase"/>
    <property type="match status" value="1"/>
</dbReference>
<dbReference type="CDD" id="cd00317">
    <property type="entry name" value="cyclophilin"/>
    <property type="match status" value="1"/>
</dbReference>
<dbReference type="PRINTS" id="PR00153">
    <property type="entry name" value="CSAPPISMRASE"/>
</dbReference>
<dbReference type="GO" id="GO:0005829">
    <property type="term" value="C:cytosol"/>
    <property type="evidence" value="ECO:0007669"/>
    <property type="project" value="TreeGrafter"/>
</dbReference>
<keyword evidence="14" id="KW-1185">Reference proteome</keyword>
<evidence type="ECO:0000256" key="2">
    <source>
        <dbReference type="ARBA" id="ARBA00009256"/>
    </source>
</evidence>
<name>A0AAE0VMJ5_9BIVA</name>
<evidence type="ECO:0000256" key="8">
    <source>
        <dbReference type="ARBA" id="ARBA00022840"/>
    </source>
</evidence>
<evidence type="ECO:0000256" key="10">
    <source>
        <dbReference type="ARBA" id="ARBA00032806"/>
    </source>
</evidence>
<reference evidence="13" key="2">
    <citation type="journal article" date="2021" name="Genome Biol. Evol.">
        <title>Developing a high-quality reference genome for a parasitic bivalve with doubly uniparental inheritance (Bivalvia: Unionida).</title>
        <authorList>
            <person name="Smith C.H."/>
        </authorList>
    </citation>
    <scope>NUCLEOTIDE SEQUENCE</scope>
    <source>
        <strain evidence="13">CHS0354</strain>
        <tissue evidence="13">Mantle</tissue>
    </source>
</reference>
<dbReference type="Pfam" id="PF01755">
    <property type="entry name" value="Glyco_transf_25"/>
    <property type="match status" value="1"/>
</dbReference>
<dbReference type="GO" id="GO:0004592">
    <property type="term" value="F:pantoate-beta-alanine ligase activity"/>
    <property type="evidence" value="ECO:0007669"/>
    <property type="project" value="UniProtKB-EC"/>
</dbReference>
<evidence type="ECO:0000256" key="7">
    <source>
        <dbReference type="ARBA" id="ARBA00022741"/>
    </source>
</evidence>
<dbReference type="EMBL" id="JAEAOA010001427">
    <property type="protein sequence ID" value="KAK3582210.1"/>
    <property type="molecule type" value="Genomic_DNA"/>
</dbReference>
<dbReference type="InterPro" id="IPR042176">
    <property type="entry name" value="Pantoate_ligase_C"/>
</dbReference>
<proteinExistence type="inferred from homology"/>
<dbReference type="Gene3D" id="3.30.1300.10">
    <property type="entry name" value="Pantoate-beta-alanine ligase, C-terminal domain"/>
    <property type="match status" value="1"/>
</dbReference>
<comment type="caution">
    <text evidence="13">The sequence shown here is derived from an EMBL/GenBank/DDBJ whole genome shotgun (WGS) entry which is preliminary data.</text>
</comment>
<keyword evidence="6" id="KW-0566">Pantothenate biosynthesis</keyword>
<evidence type="ECO:0000256" key="6">
    <source>
        <dbReference type="ARBA" id="ARBA00022655"/>
    </source>
</evidence>
<dbReference type="GO" id="GO:0006457">
    <property type="term" value="P:protein folding"/>
    <property type="evidence" value="ECO:0007669"/>
    <property type="project" value="InterPro"/>
</dbReference>
<evidence type="ECO:0000256" key="5">
    <source>
        <dbReference type="ARBA" id="ARBA00022598"/>
    </source>
</evidence>
<dbReference type="Proteomes" id="UP001195483">
    <property type="component" value="Unassembled WGS sequence"/>
</dbReference>
<dbReference type="CDD" id="cd00560">
    <property type="entry name" value="PanC"/>
    <property type="match status" value="1"/>
</dbReference>
<organism evidence="13 14">
    <name type="scientific">Potamilus streckersoni</name>
    <dbReference type="NCBI Taxonomy" id="2493646"/>
    <lineage>
        <taxon>Eukaryota</taxon>
        <taxon>Metazoa</taxon>
        <taxon>Spiralia</taxon>
        <taxon>Lophotrochozoa</taxon>
        <taxon>Mollusca</taxon>
        <taxon>Bivalvia</taxon>
        <taxon>Autobranchia</taxon>
        <taxon>Heteroconchia</taxon>
        <taxon>Palaeoheterodonta</taxon>
        <taxon>Unionida</taxon>
        <taxon>Unionoidea</taxon>
        <taxon>Unionidae</taxon>
        <taxon>Ambleminae</taxon>
        <taxon>Lampsilini</taxon>
        <taxon>Potamilus</taxon>
    </lineage>
</organism>
<dbReference type="SUPFAM" id="SSF50891">
    <property type="entry name" value="Cyclophilin-like"/>
    <property type="match status" value="1"/>
</dbReference>
<evidence type="ECO:0000259" key="12">
    <source>
        <dbReference type="PROSITE" id="PS50072"/>
    </source>
</evidence>
<dbReference type="Gene3D" id="2.40.100.10">
    <property type="entry name" value="Cyclophilin-like"/>
    <property type="match status" value="1"/>
</dbReference>
<gene>
    <name evidence="13" type="ORF">CHS0354_023746</name>
</gene>
<dbReference type="GO" id="GO:0015940">
    <property type="term" value="P:pantothenate biosynthetic process"/>
    <property type="evidence" value="ECO:0007669"/>
    <property type="project" value="UniProtKB-KW"/>
</dbReference>
<dbReference type="InterPro" id="IPR003721">
    <property type="entry name" value="Pantoate_ligase"/>
</dbReference>
<dbReference type="Pfam" id="PF02569">
    <property type="entry name" value="Pantoate_ligase"/>
    <property type="match status" value="1"/>
</dbReference>
<dbReference type="CDD" id="cd06532">
    <property type="entry name" value="Glyco_transf_25"/>
    <property type="match status" value="1"/>
</dbReference>
<dbReference type="PROSITE" id="PS50072">
    <property type="entry name" value="CSA_PPIASE_2"/>
    <property type="match status" value="1"/>
</dbReference>
<keyword evidence="7" id="KW-0547">Nucleotide-binding</keyword>
<dbReference type="Gene3D" id="3.40.50.620">
    <property type="entry name" value="HUPs"/>
    <property type="match status" value="1"/>
</dbReference>
<sequence length="1158" mass="131592">MNPFMKVISSPEDMLAWSKEVRSQGRRIGFIPTMGSIHNGHLSLIHVAKQHCDTVALSIFVNPIQFTENEDYTKYPSELSSDILKAELADVDVIFAPSLTDMYKADFQTEIQFFGKFNAFYEAKFRPGHFNGVVTVVIKLFNIVAPAIAVFGQKDAQQLWVIKKMVKDFNFDIRIISAPIIRDTDGLAMSSRNVFLSSKQRTHALLIYKILSCGIQIVTQGERNPTVIIEALQKIKDEVSDNDIYFDYIGIVEEETFSEPASILNPDATLLIIAARFKNDIRLIDNCFLSGRDFHHAGVRDVLGVDGSWIDRSLLRKYLREGEFYEVDLEKEIKMERKFDLVLSLEVAEHLDEQFASVFVKSLVSLGDVIVFSAAIPFQGGQNHINEQWITYWEEKFAAFGYEVHDVLRPLLWDNLKVFWWYKQNMIVVAKKGYEFKIEVTRNTIRNMVHPENYLSKRSVKRREYVLKHLGELGIAFEFFDAIDGRALSEEYVRNACSEDMSLGVLGRKLSLGEIGCALSHTHIYKKIVEEAIPVAVILEDDCEIVERDKFKDMMRMSSEDIHPFNLLLLYHNYFNRKGLSMHVKYFGKLRLSNGLEIAKPIEAFSRTVGYMITQAGVRLMLENVFPLRRTMDSYTAYSEMYGLTLGILSDALVVPNHRFESDIWKAIDQRDLDKTLSYLSKSDEMKAIALRGVGSIQPDSFPASILVHIGSKSEKVRKGVLFAISQCFLTKPLTGAIEDLLVKRLELELNVGVKIQLLHTLGVSASEKAMSKIASFSYGVPEIAVAQGMSLASAFMRNVSNEAMVLKCVELCYFLIDKKPDFYSPFYALSHVRDTKLIEPHIDTLVRFLDPKNPAEPRMYLASVFSNMLSPIGFNAIYQISQDREDRVATAAIQGIRPYSRVPQIKEPILKLIEHLLSSSSYHILKSALELMDLYSGDSLANIIIRPKLEKLIASSKSVDIRYEIAKRLLLLDPSSKPYQQSISELNLVRQVHPRQVKLDTAFLSDDFTTALYTKYKDKKYSVIETTKGKIEIELFFEETPYTVRNFIELAVQKYYDSTIFHRVVSNFVVQGGDPLGTGTGWPGYAIRSEFTPRPFLRGVLGMASSGKDTEGSQFFFMSASQPHLNGRYTPFARVVSGMEIIDKLEIGDKIITIKIK</sequence>
<dbReference type="GO" id="GO:0005524">
    <property type="term" value="F:ATP binding"/>
    <property type="evidence" value="ECO:0007669"/>
    <property type="project" value="UniProtKB-KW"/>
</dbReference>
<evidence type="ECO:0000256" key="9">
    <source>
        <dbReference type="ARBA" id="ARBA00029902"/>
    </source>
</evidence>
<dbReference type="PANTHER" id="PTHR21299:SF1">
    <property type="entry name" value="PANTOATE--BETA-ALANINE LIGASE"/>
    <property type="match status" value="1"/>
</dbReference>
<reference evidence="13" key="3">
    <citation type="submission" date="2023-05" db="EMBL/GenBank/DDBJ databases">
        <authorList>
            <person name="Smith C.H."/>
        </authorList>
    </citation>
    <scope>NUCLEOTIDE SEQUENCE</scope>
    <source>
        <strain evidence="13">CHS0354</strain>
        <tissue evidence="13">Mantle</tissue>
    </source>
</reference>
<comment type="similarity">
    <text evidence="2">Belongs to the pantothenate synthetase family.</text>
</comment>
<comment type="pathway">
    <text evidence="1">Cofactor biosynthesis; (R)-pantothenate biosynthesis; (R)-pantothenate from (R)-pantoate and beta-alanine: step 1/1.</text>
</comment>
<dbReference type="InterPro" id="IPR002130">
    <property type="entry name" value="Cyclophilin-type_PPIase_dom"/>
</dbReference>
<reference evidence="13" key="1">
    <citation type="journal article" date="2021" name="Genome Biol. Evol.">
        <title>A High-Quality Reference Genome for a Parasitic Bivalve with Doubly Uniparental Inheritance (Bivalvia: Unionida).</title>
        <authorList>
            <person name="Smith C.H."/>
        </authorList>
    </citation>
    <scope>NUCLEOTIDE SEQUENCE</scope>
    <source>
        <strain evidence="13">CHS0354</strain>
    </source>
</reference>
<evidence type="ECO:0000256" key="4">
    <source>
        <dbReference type="ARBA" id="ARBA00015647"/>
    </source>
</evidence>
<dbReference type="InterPro" id="IPR029063">
    <property type="entry name" value="SAM-dependent_MTases_sf"/>
</dbReference>
<protein>
    <recommendedName>
        <fullName evidence="4">Pantoate--beta-alanine ligase</fullName>
        <ecNumber evidence="3">6.3.2.1</ecNumber>
    </recommendedName>
    <alternativeName>
        <fullName evidence="10">Pantoate-activating enzyme</fullName>
    </alternativeName>
    <alternativeName>
        <fullName evidence="9">Pantothenate synthetase</fullName>
    </alternativeName>
</protein>
<keyword evidence="8" id="KW-0067">ATP-binding</keyword>
<evidence type="ECO:0000313" key="13">
    <source>
        <dbReference type="EMBL" id="KAK3582210.1"/>
    </source>
</evidence>
<dbReference type="InterPro" id="IPR014729">
    <property type="entry name" value="Rossmann-like_a/b/a_fold"/>
</dbReference>
<dbReference type="AlphaFoldDB" id="A0AAE0VMJ5"/>
<dbReference type="HAMAP" id="MF_00158">
    <property type="entry name" value="PanC"/>
    <property type="match status" value="1"/>
</dbReference>
<dbReference type="Gene3D" id="3.40.50.150">
    <property type="entry name" value="Vaccinia Virus protein VP39"/>
    <property type="match status" value="1"/>
</dbReference>
<dbReference type="NCBIfam" id="TIGR00125">
    <property type="entry name" value="cyt_tran_rel"/>
    <property type="match status" value="1"/>
</dbReference>
<dbReference type="InterPro" id="IPR004821">
    <property type="entry name" value="Cyt_trans-like"/>
</dbReference>
<dbReference type="SUPFAM" id="SSF53335">
    <property type="entry name" value="S-adenosyl-L-methionine-dependent methyltransferases"/>
    <property type="match status" value="1"/>
</dbReference>
<dbReference type="SUPFAM" id="SSF48371">
    <property type="entry name" value="ARM repeat"/>
    <property type="match status" value="1"/>
</dbReference>
<comment type="catalytic activity">
    <reaction evidence="11">
        <text>(R)-pantoate + beta-alanine + ATP = (R)-pantothenate + AMP + diphosphate + H(+)</text>
        <dbReference type="Rhea" id="RHEA:10912"/>
        <dbReference type="ChEBI" id="CHEBI:15378"/>
        <dbReference type="ChEBI" id="CHEBI:15980"/>
        <dbReference type="ChEBI" id="CHEBI:29032"/>
        <dbReference type="ChEBI" id="CHEBI:30616"/>
        <dbReference type="ChEBI" id="CHEBI:33019"/>
        <dbReference type="ChEBI" id="CHEBI:57966"/>
        <dbReference type="ChEBI" id="CHEBI:456215"/>
        <dbReference type="EC" id="6.3.2.1"/>
    </reaction>
</comment>
<accession>A0AAE0VMJ5</accession>
<evidence type="ECO:0000256" key="1">
    <source>
        <dbReference type="ARBA" id="ARBA00004990"/>
    </source>
</evidence>